<dbReference type="AlphaFoldDB" id="A0A3S1H7I4"/>
<sequence>MFYRICCCVLLLLAIKPRSSLQIQFKGNAFFQIDEDTNIGTKIGNFTVIRGEKEAPFQIISTTNFVTINTTNLDNSLGLAVDVFLNTKLDTDYGKSWYDLTFEAVNSQTTQNGKFHILVNDVNDEVPEFKNRPYSVTVKEDAEVNSVIYTKIDAFDPDTNDAKTYILSTDKYSPFSLDTNGKLHLVAKLDYESQTFYQYIVTVKDEADHTATAEVFIKVEDVQDTPPEFYRDSYSFTILENSPQGTLLNPAVQARDGDR</sequence>
<comment type="caution">
    <text evidence="8">The sequence shown here is derived from an EMBL/GenBank/DDBJ whole genome shotgun (WGS) entry which is preliminary data.</text>
</comment>
<evidence type="ECO:0000256" key="2">
    <source>
        <dbReference type="ARBA" id="ARBA00022692"/>
    </source>
</evidence>
<dbReference type="STRING" id="188477.A0A3S1H7I4"/>
<dbReference type="GO" id="GO:0005509">
    <property type="term" value="F:calcium ion binding"/>
    <property type="evidence" value="ECO:0007669"/>
    <property type="project" value="UniProtKB-UniRule"/>
</dbReference>
<dbReference type="CDD" id="cd11304">
    <property type="entry name" value="Cadherin_repeat"/>
    <property type="match status" value="1"/>
</dbReference>
<dbReference type="Pfam" id="PF00028">
    <property type="entry name" value="Cadherin"/>
    <property type="match status" value="1"/>
</dbReference>
<organism evidence="8 9">
    <name type="scientific">Elysia chlorotica</name>
    <name type="common">Eastern emerald elysia</name>
    <name type="synonym">Sea slug</name>
    <dbReference type="NCBI Taxonomy" id="188477"/>
    <lineage>
        <taxon>Eukaryota</taxon>
        <taxon>Metazoa</taxon>
        <taxon>Spiralia</taxon>
        <taxon>Lophotrochozoa</taxon>
        <taxon>Mollusca</taxon>
        <taxon>Gastropoda</taxon>
        <taxon>Heterobranchia</taxon>
        <taxon>Euthyneura</taxon>
        <taxon>Panpulmonata</taxon>
        <taxon>Sacoglossa</taxon>
        <taxon>Placobranchoidea</taxon>
        <taxon>Plakobranchidae</taxon>
        <taxon>Elysia</taxon>
    </lineage>
</organism>
<keyword evidence="5" id="KW-0106">Calcium</keyword>
<evidence type="ECO:0000256" key="3">
    <source>
        <dbReference type="ARBA" id="ARBA00022989"/>
    </source>
</evidence>
<dbReference type="SUPFAM" id="SSF49313">
    <property type="entry name" value="Cadherin-like"/>
    <property type="match status" value="1"/>
</dbReference>
<keyword evidence="3" id="KW-1133">Transmembrane helix</keyword>
<evidence type="ECO:0000259" key="7">
    <source>
        <dbReference type="PROSITE" id="PS50268"/>
    </source>
</evidence>
<dbReference type="InterPro" id="IPR050174">
    <property type="entry name" value="Protocadherin/Cadherin-CA"/>
</dbReference>
<dbReference type="PANTHER" id="PTHR24028:SF263">
    <property type="entry name" value="CADHERIN-RELATED FAMILY MEMBER 1"/>
    <property type="match status" value="1"/>
</dbReference>
<proteinExistence type="predicted"/>
<accession>A0A3S1H7I4</accession>
<keyword evidence="3" id="KW-0472">Membrane</keyword>
<gene>
    <name evidence="8" type="ORF">EGW08_018456</name>
</gene>
<keyword evidence="4" id="KW-0325">Glycoprotein</keyword>
<feature type="domain" description="Cadherin" evidence="7">
    <location>
        <begin position="34"/>
        <end position="129"/>
    </location>
</feature>
<evidence type="ECO:0000256" key="1">
    <source>
        <dbReference type="ARBA" id="ARBA00004167"/>
    </source>
</evidence>
<dbReference type="PROSITE" id="PS50268">
    <property type="entry name" value="CADHERIN_2"/>
    <property type="match status" value="2"/>
</dbReference>
<dbReference type="GO" id="GO:0005886">
    <property type="term" value="C:plasma membrane"/>
    <property type="evidence" value="ECO:0007669"/>
    <property type="project" value="TreeGrafter"/>
</dbReference>
<feature type="non-terminal residue" evidence="8">
    <location>
        <position position="259"/>
    </location>
</feature>
<dbReference type="SMART" id="SM00112">
    <property type="entry name" value="CA"/>
    <property type="match status" value="2"/>
</dbReference>
<name>A0A3S1H7I4_ELYCH</name>
<dbReference type="Gene3D" id="2.60.40.60">
    <property type="entry name" value="Cadherins"/>
    <property type="match status" value="3"/>
</dbReference>
<feature type="signal peptide" evidence="6">
    <location>
        <begin position="1"/>
        <end position="22"/>
    </location>
</feature>
<dbReference type="GO" id="GO:0007156">
    <property type="term" value="P:homophilic cell adhesion via plasma membrane adhesion molecules"/>
    <property type="evidence" value="ECO:0007669"/>
    <property type="project" value="InterPro"/>
</dbReference>
<comment type="subcellular location">
    <subcellularLocation>
        <location evidence="1">Membrane</location>
        <topology evidence="1">Single-pass membrane protein</topology>
    </subcellularLocation>
</comment>
<dbReference type="PANTHER" id="PTHR24028">
    <property type="entry name" value="CADHERIN-87A"/>
    <property type="match status" value="1"/>
</dbReference>
<keyword evidence="6" id="KW-0732">Signal</keyword>
<reference evidence="8 9" key="1">
    <citation type="submission" date="2019-01" db="EMBL/GenBank/DDBJ databases">
        <title>A draft genome assembly of the solar-powered sea slug Elysia chlorotica.</title>
        <authorList>
            <person name="Cai H."/>
            <person name="Li Q."/>
            <person name="Fang X."/>
            <person name="Li J."/>
            <person name="Curtis N.E."/>
            <person name="Altenburger A."/>
            <person name="Shibata T."/>
            <person name="Feng M."/>
            <person name="Maeda T."/>
            <person name="Schwartz J.A."/>
            <person name="Shigenobu S."/>
            <person name="Lundholm N."/>
            <person name="Nishiyama T."/>
            <person name="Yang H."/>
            <person name="Hasebe M."/>
            <person name="Li S."/>
            <person name="Pierce S.K."/>
            <person name="Wang J."/>
        </authorList>
    </citation>
    <scope>NUCLEOTIDE SEQUENCE [LARGE SCALE GENOMIC DNA]</scope>
    <source>
        <strain evidence="8">EC2010</strain>
        <tissue evidence="8">Whole organism of an adult</tissue>
    </source>
</reference>
<dbReference type="InterPro" id="IPR002126">
    <property type="entry name" value="Cadherin-like_dom"/>
</dbReference>
<feature type="chain" id="PRO_5018544973" description="Cadherin domain-containing protein" evidence="6">
    <location>
        <begin position="23"/>
        <end position="259"/>
    </location>
</feature>
<keyword evidence="9" id="KW-1185">Reference proteome</keyword>
<protein>
    <recommendedName>
        <fullName evidence="7">Cadherin domain-containing protein</fullName>
    </recommendedName>
</protein>
<dbReference type="Proteomes" id="UP000271974">
    <property type="component" value="Unassembled WGS sequence"/>
</dbReference>
<feature type="domain" description="Cadherin" evidence="7">
    <location>
        <begin position="130"/>
        <end position="229"/>
    </location>
</feature>
<evidence type="ECO:0000313" key="9">
    <source>
        <dbReference type="Proteomes" id="UP000271974"/>
    </source>
</evidence>
<evidence type="ECO:0000313" key="8">
    <source>
        <dbReference type="EMBL" id="RUS73776.1"/>
    </source>
</evidence>
<dbReference type="InterPro" id="IPR015919">
    <property type="entry name" value="Cadherin-like_sf"/>
</dbReference>
<evidence type="ECO:0000256" key="6">
    <source>
        <dbReference type="SAM" id="SignalP"/>
    </source>
</evidence>
<dbReference type="PRINTS" id="PR00205">
    <property type="entry name" value="CADHERIN"/>
</dbReference>
<dbReference type="OrthoDB" id="6158374at2759"/>
<evidence type="ECO:0000256" key="5">
    <source>
        <dbReference type="PROSITE-ProRule" id="PRU00043"/>
    </source>
</evidence>
<dbReference type="EMBL" id="RQTK01000901">
    <property type="protein sequence ID" value="RUS73776.1"/>
    <property type="molecule type" value="Genomic_DNA"/>
</dbReference>
<keyword evidence="2" id="KW-0812">Transmembrane</keyword>
<evidence type="ECO:0000256" key="4">
    <source>
        <dbReference type="ARBA" id="ARBA00023180"/>
    </source>
</evidence>